<reference evidence="16 17" key="1">
    <citation type="submission" date="2024-01" db="EMBL/GenBank/DDBJ databases">
        <title>The genome of the rayed Mediterranean limpet Patella caerulea (Linnaeus, 1758).</title>
        <authorList>
            <person name="Anh-Thu Weber A."/>
            <person name="Halstead-Nussloch G."/>
        </authorList>
    </citation>
    <scope>NUCLEOTIDE SEQUENCE [LARGE SCALE GENOMIC DNA]</scope>
    <source>
        <strain evidence="16">AATW-2023a</strain>
        <tissue evidence="16">Whole specimen</tissue>
    </source>
</reference>
<dbReference type="SMART" id="SM00980">
    <property type="entry name" value="THAP"/>
    <property type="match status" value="1"/>
</dbReference>
<comment type="caution">
    <text evidence="16">The sequence shown here is derived from an EMBL/GenBank/DDBJ whole genome shotgun (WGS) entry which is preliminary data.</text>
</comment>
<accession>A0AAN8K8K8</accession>
<comment type="similarity">
    <text evidence="2">Belongs to the THAP1 family.</text>
</comment>
<evidence type="ECO:0000256" key="10">
    <source>
        <dbReference type="ARBA" id="ARBA00023242"/>
    </source>
</evidence>
<evidence type="ECO:0000256" key="12">
    <source>
        <dbReference type="PROSITE-ProRule" id="PRU00309"/>
    </source>
</evidence>
<organism evidence="16 17">
    <name type="scientific">Patella caerulea</name>
    <name type="common">Rayed Mediterranean limpet</name>
    <dbReference type="NCBI Taxonomy" id="87958"/>
    <lineage>
        <taxon>Eukaryota</taxon>
        <taxon>Metazoa</taxon>
        <taxon>Spiralia</taxon>
        <taxon>Lophotrochozoa</taxon>
        <taxon>Mollusca</taxon>
        <taxon>Gastropoda</taxon>
        <taxon>Patellogastropoda</taxon>
        <taxon>Patelloidea</taxon>
        <taxon>Patellidae</taxon>
        <taxon>Patella</taxon>
    </lineage>
</organism>
<dbReference type="PROSITE" id="PS50950">
    <property type="entry name" value="ZF_THAP"/>
    <property type="match status" value="1"/>
</dbReference>
<evidence type="ECO:0000256" key="13">
    <source>
        <dbReference type="SAM" id="Coils"/>
    </source>
</evidence>
<dbReference type="InterPro" id="IPR048366">
    <property type="entry name" value="TNP-like_GBD"/>
</dbReference>
<dbReference type="InterPro" id="IPR026516">
    <property type="entry name" value="THAP1/10"/>
</dbReference>
<evidence type="ECO:0000313" key="17">
    <source>
        <dbReference type="Proteomes" id="UP001347796"/>
    </source>
</evidence>
<evidence type="ECO:0000259" key="15">
    <source>
        <dbReference type="PROSITE" id="PS50950"/>
    </source>
</evidence>
<evidence type="ECO:0000256" key="4">
    <source>
        <dbReference type="ARBA" id="ARBA00022771"/>
    </source>
</evidence>
<keyword evidence="3" id="KW-0479">Metal-binding</keyword>
<dbReference type="InterPro" id="IPR006612">
    <property type="entry name" value="THAP_Znf"/>
</dbReference>
<protein>
    <recommendedName>
        <fullName evidence="15">THAP-type domain-containing protein</fullName>
    </recommendedName>
</protein>
<evidence type="ECO:0000256" key="1">
    <source>
        <dbReference type="ARBA" id="ARBA00004642"/>
    </source>
</evidence>
<evidence type="ECO:0000256" key="5">
    <source>
        <dbReference type="ARBA" id="ARBA00022833"/>
    </source>
</evidence>
<evidence type="ECO:0000256" key="3">
    <source>
        <dbReference type="ARBA" id="ARBA00022723"/>
    </source>
</evidence>
<evidence type="ECO:0000256" key="11">
    <source>
        <dbReference type="ARBA" id="ARBA00023306"/>
    </source>
</evidence>
<evidence type="ECO:0000256" key="7">
    <source>
        <dbReference type="ARBA" id="ARBA00023054"/>
    </source>
</evidence>
<evidence type="ECO:0000256" key="6">
    <source>
        <dbReference type="ARBA" id="ARBA00023015"/>
    </source>
</evidence>
<sequence length="927" mass="105972">MVVCALYGCPARKSKNRGLSFHHLPKKNPEWKNDLLCVIRAGRAADKLNEENLVICSRHFTPDCFEGHVRKKTGLSYRILKPGSIPTLNLHGRRMVTKKLTTGTRKPPKHFDDARKKLGRVDRRKPLKQNAFPNVFDHSVSVPQKERPASKRCTANLKNIEDTHTDHSYASTLNDNLDENETEEEALFFQVPEAEIDPKEKPQNTSINKSPKKGTSRKETLAQKLLRQNSVLQDKLRESRHEKRKMARERANLFNRLTTIFSLDQLKKLSQMPFHSFKWSEATYRKAFQLRFTCGTTGYEELLRQSQPFPSLRSLRSKLQDVKMEPGLLYETFELLKLKVKSLSEKDRNCVLTLCEIALNAGYQYDKSYSCIRGSVTLPGHSGVATHGLVFTLGGISTRWKQVVAYHFTGDRVDGTTIKPIILEIIKSACEIGLHVSCVTSDMGSSNRAMQKAFGIQTSVKSDTHKYRITHPCDPNHYLYFIFNVPHLTKNIKCALVSGKEFTLSDETVAKYGLKSNIVSLNAITHLVEFQLNDDSKITVNLQTQKLKGSHFDKMNVSRALNRFSNSLASGLRYLVEFGCGSDCLLTTAWFVEWMDHWFDLMTNRHPVMALSLNNLEAYNSAINHLRETIDIFKGLKVGKIWKPWQTGVILSTTSVFDLQADYLQRGHAFLLTGRLTQDCLENLFGCIPYKNPTPDALEFRQALQIVSVAQYMKCPRPESYLEDDRTFLADYMQHDFQEQQEDGEDELDISGLLELDLDKEEESSLFLLAEYCLFAVRRHGRVCDNSVSDLEDTCKSKALSSGHIEALKRFKEFIPGNPHLTYCSDKAIEIIRTAEAVFRANEKKLHGNKLVNRLRQLTVTACSDEIKKCHDIRDKFLTKFFTVRLRIHANKLNTILKSEKQKNKRKEETAIASRSVKTRQMVKSLK</sequence>
<keyword evidence="9" id="KW-0804">Transcription</keyword>
<dbReference type="AlphaFoldDB" id="A0AAN8K8K8"/>
<name>A0AAN8K8K8_PATCE</name>
<feature type="domain" description="THAP-type" evidence="15">
    <location>
        <begin position="1"/>
        <end position="89"/>
    </location>
</feature>
<dbReference type="EMBL" id="JAZGQO010000005">
    <property type="protein sequence ID" value="KAK6186664.1"/>
    <property type="molecule type" value="Genomic_DNA"/>
</dbReference>
<dbReference type="GO" id="GO:0005654">
    <property type="term" value="C:nucleoplasm"/>
    <property type="evidence" value="ECO:0007669"/>
    <property type="project" value="UniProtKB-SubCell"/>
</dbReference>
<keyword evidence="4 12" id="KW-0863">Zinc-finger</keyword>
<evidence type="ECO:0000256" key="9">
    <source>
        <dbReference type="ARBA" id="ARBA00023163"/>
    </source>
</evidence>
<evidence type="ECO:0000313" key="16">
    <source>
        <dbReference type="EMBL" id="KAK6186664.1"/>
    </source>
</evidence>
<feature type="region of interest" description="Disordered" evidence="14">
    <location>
        <begin position="900"/>
        <end position="927"/>
    </location>
</feature>
<dbReference type="Proteomes" id="UP001347796">
    <property type="component" value="Unassembled WGS sequence"/>
</dbReference>
<keyword evidence="10" id="KW-0539">Nucleus</keyword>
<feature type="compositionally biased region" description="Basic and acidic residues" evidence="14">
    <location>
        <begin position="900"/>
        <end position="910"/>
    </location>
</feature>
<keyword evidence="8 12" id="KW-0238">DNA-binding</keyword>
<dbReference type="Pfam" id="PF21788">
    <property type="entry name" value="TNP-like_GBD"/>
    <property type="match status" value="1"/>
</dbReference>
<dbReference type="Pfam" id="PF21787">
    <property type="entry name" value="TNP-like_RNaseH_N"/>
    <property type="match status" value="1"/>
</dbReference>
<dbReference type="InterPro" id="IPR048365">
    <property type="entry name" value="TNP-like_RNaseH_N"/>
</dbReference>
<dbReference type="PANTHER" id="PTHR46600:SF1">
    <property type="entry name" value="THAP DOMAIN-CONTAINING PROTEIN 1"/>
    <property type="match status" value="1"/>
</dbReference>
<keyword evidence="7 13" id="KW-0175">Coiled coil</keyword>
<keyword evidence="17" id="KW-1185">Reference proteome</keyword>
<keyword evidence="5" id="KW-0862">Zinc</keyword>
<dbReference type="PANTHER" id="PTHR46600">
    <property type="entry name" value="THAP DOMAIN-CONTAINING"/>
    <property type="match status" value="1"/>
</dbReference>
<dbReference type="Pfam" id="PF05485">
    <property type="entry name" value="THAP"/>
    <property type="match status" value="1"/>
</dbReference>
<dbReference type="SUPFAM" id="SSF57716">
    <property type="entry name" value="Glucocorticoid receptor-like (DNA-binding domain)"/>
    <property type="match status" value="1"/>
</dbReference>
<proteinExistence type="inferred from homology"/>
<feature type="region of interest" description="Disordered" evidence="14">
    <location>
        <begin position="193"/>
        <end position="218"/>
    </location>
</feature>
<comment type="subcellular location">
    <subcellularLocation>
        <location evidence="1">Nucleus</location>
        <location evidence="1">Nucleoplasm</location>
    </subcellularLocation>
</comment>
<gene>
    <name evidence="16" type="ORF">SNE40_005950</name>
</gene>
<evidence type="ECO:0000256" key="8">
    <source>
        <dbReference type="ARBA" id="ARBA00023125"/>
    </source>
</evidence>
<keyword evidence="6" id="KW-0805">Transcription regulation</keyword>
<feature type="coiled-coil region" evidence="13">
    <location>
        <begin position="222"/>
        <end position="249"/>
    </location>
</feature>
<dbReference type="GO" id="GO:0043565">
    <property type="term" value="F:sequence-specific DNA binding"/>
    <property type="evidence" value="ECO:0007669"/>
    <property type="project" value="InterPro"/>
</dbReference>
<dbReference type="SMART" id="SM00692">
    <property type="entry name" value="DM3"/>
    <property type="match status" value="1"/>
</dbReference>
<evidence type="ECO:0000256" key="14">
    <source>
        <dbReference type="SAM" id="MobiDB-lite"/>
    </source>
</evidence>
<dbReference type="GO" id="GO:0008270">
    <property type="term" value="F:zinc ion binding"/>
    <property type="evidence" value="ECO:0007669"/>
    <property type="project" value="UniProtKB-KW"/>
</dbReference>
<evidence type="ECO:0000256" key="2">
    <source>
        <dbReference type="ARBA" id="ARBA00006177"/>
    </source>
</evidence>
<keyword evidence="11" id="KW-0131">Cell cycle</keyword>